<dbReference type="EMBL" id="CP000507">
    <property type="protein sequence ID" value="ABM01805.1"/>
    <property type="molecule type" value="Genomic_DNA"/>
</dbReference>
<accession>A1SBP8</accession>
<keyword evidence="2" id="KW-1185">Reference proteome</keyword>
<dbReference type="HOGENOM" id="CLU_428877_0_0_6"/>
<dbReference type="Proteomes" id="UP000009175">
    <property type="component" value="Chromosome"/>
</dbReference>
<evidence type="ECO:0000313" key="2">
    <source>
        <dbReference type="Proteomes" id="UP000009175"/>
    </source>
</evidence>
<evidence type="ECO:0000313" key="1">
    <source>
        <dbReference type="EMBL" id="ABM01805.1"/>
    </source>
</evidence>
<organism evidence="1 2">
    <name type="scientific">Shewanella amazonensis (strain ATCC BAA-1098 / SB2B)</name>
    <dbReference type="NCBI Taxonomy" id="326297"/>
    <lineage>
        <taxon>Bacteria</taxon>
        <taxon>Pseudomonadati</taxon>
        <taxon>Pseudomonadota</taxon>
        <taxon>Gammaproteobacteria</taxon>
        <taxon>Alteromonadales</taxon>
        <taxon>Shewanellaceae</taxon>
        <taxon>Shewanella</taxon>
    </lineage>
</organism>
<dbReference type="OrthoDB" id="6312854at2"/>
<name>A1SBP8_SHEAM</name>
<proteinExistence type="predicted"/>
<protein>
    <submittedName>
        <fullName evidence="1">Uncharacterized protein</fullName>
    </submittedName>
</protein>
<gene>
    <name evidence="1" type="ordered locus">Sama_3602</name>
</gene>
<dbReference type="AlphaFoldDB" id="A1SBP8"/>
<sequence length="638" mass="71668">MNKTQITLAIAAILGIVGALTLLMPTHTTSVSGEKVASENAPSTPEEAAGAISTANQQTELQTFDDSPLETGLSAVECLRAAGLGADAQYKQQQQRTLMAWQLYEQGEPLLDVADALAVDDFDKGRDFYRFVKLREAVLTAESFLSQSEPGRELLRSANSVFQLPATSDLALNLSVLERMLAEMWQTQFPDIWNRVPDKGNIDTYISQFRGASVPSEILENRYLSPVPRFYMTSLQVGDLTSAATLLDTFPALLQSDAAYENQLMYATLNGLHLEITEKLVSTEAFTKLWEKLPQAQPVMLSRAKKMPWGGRATRTVKVLEEQGFSVHVAYTDSYDVTARQDLLQQLGNIGSALDDDTRARITQCEQRQAWFDARQFTPEKLAQYRESPFIDKVKNSPEIRHCTENIWSSDTSLPSQMNELIAPLRDAMQQTTDWQQYPVDALLAQASSEENRSYMVLLSNTFLALNFNMPSLEVAQWLKQQGAQPDRKTLLAMLGQLDSTAWLFWASDIPWTDKEIKTIALAAAKMGEPHVYESISGSHPNLEWHDDELDPLYFTIKSFSTGSFTMFGLNIDRERVMNVIEQNPGGLKEHHLRALFELQHRKPAAYEELISLYPRFTLSTAPEYFAVSCDTEKREEG</sequence>
<dbReference type="RefSeq" id="WP_011761708.1">
    <property type="nucleotide sequence ID" value="NC_008700.1"/>
</dbReference>
<reference evidence="1 2" key="1">
    <citation type="submission" date="2006-12" db="EMBL/GenBank/DDBJ databases">
        <title>Complete sequence of Shewanella amazonensis SB2B.</title>
        <authorList>
            <consortium name="US DOE Joint Genome Institute"/>
            <person name="Copeland A."/>
            <person name="Lucas S."/>
            <person name="Lapidus A."/>
            <person name="Barry K."/>
            <person name="Detter J.C."/>
            <person name="Glavina del Rio T."/>
            <person name="Hammon N."/>
            <person name="Israni S."/>
            <person name="Dalin E."/>
            <person name="Tice H."/>
            <person name="Pitluck S."/>
            <person name="Munk A.C."/>
            <person name="Brettin T."/>
            <person name="Bruce D."/>
            <person name="Han C."/>
            <person name="Tapia R."/>
            <person name="Gilna P."/>
            <person name="Schmutz J."/>
            <person name="Larimer F."/>
            <person name="Land M."/>
            <person name="Hauser L."/>
            <person name="Kyrpides N."/>
            <person name="Mikhailova N."/>
            <person name="Fredrickson J."/>
            <person name="Richardson P."/>
        </authorList>
    </citation>
    <scope>NUCLEOTIDE SEQUENCE [LARGE SCALE GENOMIC DNA]</scope>
    <source>
        <strain evidence="2">ATCC BAA-1098 / SB2B</strain>
    </source>
</reference>
<dbReference type="KEGG" id="saz:Sama_3602"/>